<evidence type="ECO:0000313" key="2">
    <source>
        <dbReference type="Proteomes" id="UP000321891"/>
    </source>
</evidence>
<dbReference type="EMBL" id="BJVU01000010">
    <property type="protein sequence ID" value="GEL59598.1"/>
    <property type="molecule type" value="Genomic_DNA"/>
</dbReference>
<protein>
    <submittedName>
        <fullName evidence="1">Uncharacterized protein</fullName>
    </submittedName>
</protein>
<gene>
    <name evidence="1" type="ORF">ACI01nite_22000</name>
</gene>
<organism evidence="1 2">
    <name type="scientific">Acetobacter cibinongensis</name>
    <dbReference type="NCBI Taxonomy" id="146475"/>
    <lineage>
        <taxon>Bacteria</taxon>
        <taxon>Pseudomonadati</taxon>
        <taxon>Pseudomonadota</taxon>
        <taxon>Alphaproteobacteria</taxon>
        <taxon>Acetobacterales</taxon>
        <taxon>Acetobacteraceae</taxon>
        <taxon>Acetobacter</taxon>
    </lineage>
</organism>
<reference evidence="1 2" key="1">
    <citation type="submission" date="2019-07" db="EMBL/GenBank/DDBJ databases">
        <title>Whole genome shotgun sequence of Acetobacter cibinongensis NBRC 16605.</title>
        <authorList>
            <person name="Hosoyama A."/>
            <person name="Uohara A."/>
            <person name="Ohji S."/>
            <person name="Ichikawa N."/>
        </authorList>
    </citation>
    <scope>NUCLEOTIDE SEQUENCE [LARGE SCALE GENOMIC DNA]</scope>
    <source>
        <strain evidence="1 2">NBRC 16605</strain>
    </source>
</reference>
<dbReference type="Proteomes" id="UP000321891">
    <property type="component" value="Unassembled WGS sequence"/>
</dbReference>
<comment type="caution">
    <text evidence="1">The sequence shown here is derived from an EMBL/GenBank/DDBJ whole genome shotgun (WGS) entry which is preliminary data.</text>
</comment>
<keyword evidence="2" id="KW-1185">Reference proteome</keyword>
<sequence length="90" mass="10585">MQSVVLRLQELKDYYLTPSDTYHPGYKAEMRYLVAKNILDTGSYHKFLCNEVRVPDGRAILLFRDAEFRHRVIHKVAQEGKSSVRWDDAQ</sequence>
<proteinExistence type="predicted"/>
<evidence type="ECO:0000313" key="1">
    <source>
        <dbReference type="EMBL" id="GEL59598.1"/>
    </source>
</evidence>
<accession>A0ABQ0V6V7</accession>
<name>A0ABQ0V6V7_9PROT</name>